<evidence type="ECO:0008006" key="5">
    <source>
        <dbReference type="Google" id="ProtNLM"/>
    </source>
</evidence>
<evidence type="ECO:0000313" key="3">
    <source>
        <dbReference type="EMBL" id="MBB5070888.1"/>
    </source>
</evidence>
<accession>A0A840NKP3</accession>
<dbReference type="Proteomes" id="UP000580474">
    <property type="component" value="Unassembled WGS sequence"/>
</dbReference>
<evidence type="ECO:0000256" key="2">
    <source>
        <dbReference type="SAM" id="SignalP"/>
    </source>
</evidence>
<organism evidence="3 4">
    <name type="scientific">Saccharopolyspora gloriosae</name>
    <dbReference type="NCBI Taxonomy" id="455344"/>
    <lineage>
        <taxon>Bacteria</taxon>
        <taxon>Bacillati</taxon>
        <taxon>Actinomycetota</taxon>
        <taxon>Actinomycetes</taxon>
        <taxon>Pseudonocardiales</taxon>
        <taxon>Pseudonocardiaceae</taxon>
        <taxon>Saccharopolyspora</taxon>
    </lineage>
</organism>
<dbReference type="PANTHER" id="PTHR31013:SF2">
    <property type="entry name" value="THAUMATIN-LIKE PROTEIN"/>
    <property type="match status" value="1"/>
</dbReference>
<keyword evidence="4" id="KW-1185">Reference proteome</keyword>
<sequence>MRKTASLLAVALLLLFGAGAATAQGTSTADRTITFANRSGETLWIGANVNADGSQQLTDLPVLADGESATITVPESGEPQYWRGKFFARQDCSGEPGESFHCAVGDCGTEPGTCTTGEQPTGLAEFNFDPNDAGAPWYNVSYVNAVALPITIEPTGAEPPPDSGQCEQVGCSEPLLEHCPPENLTDGADGQPQLCTNPSRDERTPYSDAVQEHCPRAYAWSKHDQEPGNDVMRNCPSCDGFTVTFHEGI</sequence>
<dbReference type="InterPro" id="IPR001938">
    <property type="entry name" value="Thaumatin"/>
</dbReference>
<dbReference type="PIRSF" id="PIRSF002703">
    <property type="entry name" value="Thaumatin"/>
    <property type="match status" value="1"/>
</dbReference>
<feature type="signal peptide" evidence="2">
    <location>
        <begin position="1"/>
        <end position="23"/>
    </location>
</feature>
<dbReference type="Gene3D" id="2.60.110.10">
    <property type="entry name" value="Thaumatin"/>
    <property type="match status" value="1"/>
</dbReference>
<comment type="caution">
    <text evidence="3">The sequence shown here is derived from an EMBL/GenBank/DDBJ whole genome shotgun (WGS) entry which is preliminary data.</text>
</comment>
<dbReference type="RefSeq" id="WP_184480808.1">
    <property type="nucleotide sequence ID" value="NZ_JACHIV010000001.1"/>
</dbReference>
<dbReference type="Pfam" id="PF00314">
    <property type="entry name" value="Thaumatin"/>
    <property type="match status" value="1"/>
</dbReference>
<dbReference type="SUPFAM" id="SSF49870">
    <property type="entry name" value="Osmotin, thaumatin-like protein"/>
    <property type="match status" value="1"/>
</dbReference>
<dbReference type="EMBL" id="JACHIV010000001">
    <property type="protein sequence ID" value="MBB5070888.1"/>
    <property type="molecule type" value="Genomic_DNA"/>
</dbReference>
<feature type="chain" id="PRO_5032871733" description="Thaumatin family protein" evidence="2">
    <location>
        <begin position="24"/>
        <end position="249"/>
    </location>
</feature>
<dbReference type="AlphaFoldDB" id="A0A840NKP3"/>
<proteinExistence type="predicted"/>
<reference evidence="3 4" key="1">
    <citation type="submission" date="2020-08" db="EMBL/GenBank/DDBJ databases">
        <title>Sequencing the genomes of 1000 actinobacteria strains.</title>
        <authorList>
            <person name="Klenk H.-P."/>
        </authorList>
    </citation>
    <scope>NUCLEOTIDE SEQUENCE [LARGE SCALE GENOMIC DNA]</scope>
    <source>
        <strain evidence="3 4">DSM 45582</strain>
    </source>
</reference>
<dbReference type="SMART" id="SM00205">
    <property type="entry name" value="THN"/>
    <property type="match status" value="1"/>
</dbReference>
<dbReference type="PROSITE" id="PS51367">
    <property type="entry name" value="THAUMATIN_2"/>
    <property type="match status" value="1"/>
</dbReference>
<name>A0A840NKP3_9PSEU</name>
<dbReference type="PANTHER" id="PTHR31013">
    <property type="entry name" value="THAUMATIN FAMILY PROTEIN-RELATED"/>
    <property type="match status" value="1"/>
</dbReference>
<keyword evidence="2" id="KW-0732">Signal</keyword>
<gene>
    <name evidence="3" type="ORF">BJ969_003976</name>
</gene>
<feature type="region of interest" description="Disordered" evidence="1">
    <location>
        <begin position="183"/>
        <end position="207"/>
    </location>
</feature>
<evidence type="ECO:0000313" key="4">
    <source>
        <dbReference type="Proteomes" id="UP000580474"/>
    </source>
</evidence>
<dbReference type="InterPro" id="IPR037176">
    <property type="entry name" value="Osmotin/thaumatin-like_sf"/>
</dbReference>
<protein>
    <recommendedName>
        <fullName evidence="5">Thaumatin family protein</fullName>
    </recommendedName>
</protein>
<evidence type="ECO:0000256" key="1">
    <source>
        <dbReference type="SAM" id="MobiDB-lite"/>
    </source>
</evidence>